<name>A0A2A7MZS6_MYCAG</name>
<dbReference type="InterPro" id="IPR006034">
    <property type="entry name" value="Asparaginase/glutaminase-like"/>
</dbReference>
<keyword evidence="3" id="KW-0378">Hydrolase</keyword>
<comment type="caution">
    <text evidence="12">The sequence shown here is derived from an EMBL/GenBank/DDBJ whole genome shotgun (WGS) entry which is preliminary data.</text>
</comment>
<dbReference type="Gene3D" id="3.40.50.40">
    <property type="match status" value="1"/>
</dbReference>
<gene>
    <name evidence="12" type="ORF">CQY20_18130</name>
</gene>
<feature type="domain" description="Asparaginase/glutaminase C-terminal" evidence="11">
    <location>
        <begin position="247"/>
        <end position="353"/>
    </location>
</feature>
<dbReference type="CDD" id="cd08964">
    <property type="entry name" value="L-asparaginase_II"/>
    <property type="match status" value="1"/>
</dbReference>
<feature type="binding site" evidence="6">
    <location>
        <begin position="131"/>
        <end position="132"/>
    </location>
    <ligand>
        <name>substrate</name>
    </ligand>
</feature>
<dbReference type="Pfam" id="PF00710">
    <property type="entry name" value="Asparaginase"/>
    <property type="match status" value="1"/>
</dbReference>
<dbReference type="InterPro" id="IPR036152">
    <property type="entry name" value="Asp/glu_Ase-like_sf"/>
</dbReference>
<evidence type="ECO:0000259" key="11">
    <source>
        <dbReference type="Pfam" id="PF17763"/>
    </source>
</evidence>
<dbReference type="InterPro" id="IPR004550">
    <property type="entry name" value="AsnASE_II"/>
</dbReference>
<evidence type="ECO:0000313" key="12">
    <source>
        <dbReference type="EMBL" id="PEG36678.1"/>
    </source>
</evidence>
<dbReference type="PANTHER" id="PTHR11707:SF28">
    <property type="entry name" value="60 KDA LYSOPHOSPHOLIPASE"/>
    <property type="match status" value="1"/>
</dbReference>
<evidence type="ECO:0000256" key="6">
    <source>
        <dbReference type="PIRSR" id="PIRSR001220-2"/>
    </source>
</evidence>
<comment type="similarity">
    <text evidence="1">Belongs to the asparaginase 1 family.</text>
</comment>
<dbReference type="PROSITE" id="PS00917">
    <property type="entry name" value="ASN_GLN_ASE_2"/>
    <property type="match status" value="1"/>
</dbReference>
<feature type="binding site" evidence="6">
    <location>
        <position position="98"/>
    </location>
    <ligand>
        <name>substrate</name>
    </ligand>
</feature>
<sequence>MRPSPAAGSGAEASAARPAQRSAARSNGPIHQSLSHHSKGRLCDDEGVSRLVVITTGGTIASNVGDDGVKRPTTSGVELVSGLQGPHVEVIDLMSLDSSQLTPADWDSMRTAVAAVATPSRADGVVVTHGTDTMEETALWLELTYDGALPVVLTGAQRSADAPDADGPRNLRDALAVAADPRSRGLGVLVSFAGTVWQPLGLHKVATADLTGFDGVAVGAVADGRFTQHGAKQRPFFGALPSADAPRVDILAVYPGADGVALDACVRAGARGVVLEALGAGNAGAAMIEAVRRHCRDGVEVAVSTRVPGGKVGAGYGPGRDLVDAGAVMVPRLRPPQARVLVMAALASGSPVNDVIAQWG</sequence>
<evidence type="ECO:0000256" key="4">
    <source>
        <dbReference type="ARBA" id="ARBA00049366"/>
    </source>
</evidence>
<comment type="catalytic activity">
    <reaction evidence="4">
        <text>L-asparagine + H2O = L-aspartate + NH4(+)</text>
        <dbReference type="Rhea" id="RHEA:21016"/>
        <dbReference type="ChEBI" id="CHEBI:15377"/>
        <dbReference type="ChEBI" id="CHEBI:28938"/>
        <dbReference type="ChEBI" id="CHEBI:29991"/>
        <dbReference type="ChEBI" id="CHEBI:58048"/>
        <dbReference type="EC" id="3.5.1.1"/>
    </reaction>
</comment>
<evidence type="ECO:0000256" key="9">
    <source>
        <dbReference type="SAM" id="MobiDB-lite"/>
    </source>
</evidence>
<dbReference type="GO" id="GO:0006528">
    <property type="term" value="P:asparagine metabolic process"/>
    <property type="evidence" value="ECO:0007669"/>
    <property type="project" value="InterPro"/>
</dbReference>
<evidence type="ECO:0000256" key="2">
    <source>
        <dbReference type="ARBA" id="ARBA00012920"/>
    </source>
</evidence>
<keyword evidence="13" id="KW-1185">Reference proteome</keyword>
<dbReference type="PROSITE" id="PS00144">
    <property type="entry name" value="ASN_GLN_ASE_1"/>
    <property type="match status" value="1"/>
</dbReference>
<proteinExistence type="inferred from homology"/>
<dbReference type="SMART" id="SM00870">
    <property type="entry name" value="Asparaginase"/>
    <property type="match status" value="1"/>
</dbReference>
<dbReference type="PANTHER" id="PTHR11707">
    <property type="entry name" value="L-ASPARAGINASE"/>
    <property type="match status" value="1"/>
</dbReference>
<dbReference type="Proteomes" id="UP000220914">
    <property type="component" value="Unassembled WGS sequence"/>
</dbReference>
<dbReference type="InterPro" id="IPR020827">
    <property type="entry name" value="Asparaginase/glutaminase_AS1"/>
</dbReference>
<dbReference type="InterPro" id="IPR027473">
    <property type="entry name" value="L-asparaginase_C"/>
</dbReference>
<evidence type="ECO:0000259" key="10">
    <source>
        <dbReference type="Pfam" id="PF00710"/>
    </source>
</evidence>
<evidence type="ECO:0000256" key="7">
    <source>
        <dbReference type="PROSITE-ProRule" id="PRU10099"/>
    </source>
</evidence>
<feature type="domain" description="L-asparaginase N-terminal" evidence="10">
    <location>
        <begin position="50"/>
        <end position="223"/>
    </location>
</feature>
<protein>
    <recommendedName>
        <fullName evidence="2">asparaginase</fullName>
        <ecNumber evidence="2">3.5.1.1</ecNumber>
    </recommendedName>
</protein>
<feature type="active site" evidence="7">
    <location>
        <position position="59"/>
    </location>
</feature>
<evidence type="ECO:0000256" key="8">
    <source>
        <dbReference type="PROSITE-ProRule" id="PRU10100"/>
    </source>
</evidence>
<reference evidence="12 13" key="1">
    <citation type="submission" date="2017-10" db="EMBL/GenBank/DDBJ databases">
        <title>The new phylogeny of genus Mycobacterium.</title>
        <authorList>
            <person name="Tortoli E."/>
            <person name="Trovato A."/>
            <person name="Cirillo D.M."/>
        </authorList>
    </citation>
    <scope>NUCLEOTIDE SEQUENCE [LARGE SCALE GENOMIC DNA]</scope>
    <source>
        <strain evidence="12 13">CCUG37673</strain>
    </source>
</reference>
<dbReference type="EMBL" id="PDCP01000032">
    <property type="protein sequence ID" value="PEG36678.1"/>
    <property type="molecule type" value="Genomic_DNA"/>
</dbReference>
<dbReference type="GO" id="GO:0004067">
    <property type="term" value="F:asparaginase activity"/>
    <property type="evidence" value="ECO:0007669"/>
    <property type="project" value="UniProtKB-UniRule"/>
</dbReference>
<dbReference type="InterPro" id="IPR027474">
    <property type="entry name" value="L-asparaginase_N"/>
</dbReference>
<evidence type="ECO:0000256" key="1">
    <source>
        <dbReference type="ARBA" id="ARBA00010518"/>
    </source>
</evidence>
<feature type="active site" evidence="8">
    <location>
        <position position="131"/>
    </location>
</feature>
<organism evidence="12 13">
    <name type="scientific">Mycolicibacterium agri</name>
    <name type="common">Mycobacterium agri</name>
    <dbReference type="NCBI Taxonomy" id="36811"/>
    <lineage>
        <taxon>Bacteria</taxon>
        <taxon>Bacillati</taxon>
        <taxon>Actinomycetota</taxon>
        <taxon>Actinomycetes</taxon>
        <taxon>Mycobacteriales</taxon>
        <taxon>Mycobacteriaceae</taxon>
        <taxon>Mycolicibacterium</taxon>
    </lineage>
</organism>
<dbReference type="AlphaFoldDB" id="A0A2A7MZS6"/>
<dbReference type="EC" id="3.5.1.1" evidence="2"/>
<feature type="compositionally biased region" description="Low complexity" evidence="9">
    <location>
        <begin position="1"/>
        <end position="26"/>
    </location>
</feature>
<dbReference type="PRINTS" id="PR00139">
    <property type="entry name" value="ASNGLNASE"/>
</dbReference>
<evidence type="ECO:0000313" key="13">
    <source>
        <dbReference type="Proteomes" id="UP000220914"/>
    </source>
</evidence>
<dbReference type="InterPro" id="IPR027475">
    <property type="entry name" value="Asparaginase/glutaminase_AS2"/>
</dbReference>
<dbReference type="InterPro" id="IPR040919">
    <property type="entry name" value="Asparaginase_C"/>
</dbReference>
<dbReference type="Gene3D" id="3.40.50.1170">
    <property type="entry name" value="L-asparaginase, N-terminal domain"/>
    <property type="match status" value="1"/>
</dbReference>
<dbReference type="PROSITE" id="PS51732">
    <property type="entry name" value="ASN_GLN_ASE_3"/>
    <property type="match status" value="1"/>
</dbReference>
<dbReference type="SUPFAM" id="SSF53774">
    <property type="entry name" value="Glutaminase/Asparaginase"/>
    <property type="match status" value="1"/>
</dbReference>
<dbReference type="SFLD" id="SFLDS00057">
    <property type="entry name" value="Glutaminase/Asparaginase"/>
    <property type="match status" value="1"/>
</dbReference>
<evidence type="ECO:0000256" key="5">
    <source>
        <dbReference type="PIRSR" id="PIRSR001220-1"/>
    </source>
</evidence>
<dbReference type="PIRSF" id="PIRSF001220">
    <property type="entry name" value="L-ASNase_gatD"/>
    <property type="match status" value="1"/>
</dbReference>
<dbReference type="OrthoDB" id="9788068at2"/>
<evidence type="ECO:0000256" key="3">
    <source>
        <dbReference type="ARBA" id="ARBA00022801"/>
    </source>
</evidence>
<feature type="region of interest" description="Disordered" evidence="9">
    <location>
        <begin position="1"/>
        <end position="42"/>
    </location>
</feature>
<dbReference type="Pfam" id="PF17763">
    <property type="entry name" value="Asparaginase_C"/>
    <property type="match status" value="1"/>
</dbReference>
<accession>A0A2A7MZS6</accession>
<dbReference type="InterPro" id="IPR037152">
    <property type="entry name" value="L-asparaginase_N_sf"/>
</dbReference>
<feature type="active site" description="O-isoaspartyl threonine intermediate" evidence="5">
    <location>
        <position position="59"/>
    </location>
</feature>
<dbReference type="PIRSF" id="PIRSF500176">
    <property type="entry name" value="L_ASNase"/>
    <property type="match status" value="1"/>
</dbReference>